<sequence length="112" mass="12477">MKLLARIVPIAHLEQPLHGRPGDVFQQRRRHRAAQVQQRGIVSHRQGKDQNQDGPGAVNRKHRPVEKAPVNPSAPPRGDVARLPNPAAQTVEKKQQDPLVRRIGAQKAPSLR</sequence>
<evidence type="ECO:0000313" key="2">
    <source>
        <dbReference type="EMBL" id="MPM80841.1"/>
    </source>
</evidence>
<dbReference type="EMBL" id="VSSQ01030342">
    <property type="protein sequence ID" value="MPM80841.1"/>
    <property type="molecule type" value="Genomic_DNA"/>
</dbReference>
<name>A0A645CVB0_9ZZZZ</name>
<reference evidence="2" key="1">
    <citation type="submission" date="2019-08" db="EMBL/GenBank/DDBJ databases">
        <authorList>
            <person name="Kucharzyk K."/>
            <person name="Murdoch R.W."/>
            <person name="Higgins S."/>
            <person name="Loffler F."/>
        </authorList>
    </citation>
    <scope>NUCLEOTIDE SEQUENCE</scope>
</reference>
<gene>
    <name evidence="2" type="ORF">SDC9_127892</name>
</gene>
<feature type="compositionally biased region" description="Basic and acidic residues" evidence="1">
    <location>
        <begin position="91"/>
        <end position="100"/>
    </location>
</feature>
<accession>A0A645CVB0</accession>
<protein>
    <submittedName>
        <fullName evidence="2">Uncharacterized protein</fullName>
    </submittedName>
</protein>
<evidence type="ECO:0000256" key="1">
    <source>
        <dbReference type="SAM" id="MobiDB-lite"/>
    </source>
</evidence>
<proteinExistence type="predicted"/>
<organism evidence="2">
    <name type="scientific">bioreactor metagenome</name>
    <dbReference type="NCBI Taxonomy" id="1076179"/>
    <lineage>
        <taxon>unclassified sequences</taxon>
        <taxon>metagenomes</taxon>
        <taxon>ecological metagenomes</taxon>
    </lineage>
</organism>
<feature type="region of interest" description="Disordered" evidence="1">
    <location>
        <begin position="27"/>
        <end position="112"/>
    </location>
</feature>
<comment type="caution">
    <text evidence="2">The sequence shown here is derived from an EMBL/GenBank/DDBJ whole genome shotgun (WGS) entry which is preliminary data.</text>
</comment>
<dbReference type="AlphaFoldDB" id="A0A645CVB0"/>